<keyword evidence="7" id="KW-1185">Reference proteome</keyword>
<evidence type="ECO:0000256" key="4">
    <source>
        <dbReference type="SAM" id="MobiDB-lite"/>
    </source>
</evidence>
<dbReference type="OrthoDB" id="366230at2759"/>
<evidence type="ECO:0000313" key="6">
    <source>
        <dbReference type="EMBL" id="CAX40518.1"/>
    </source>
</evidence>
<dbReference type="SUPFAM" id="SSF50978">
    <property type="entry name" value="WD40 repeat-like"/>
    <property type="match status" value="1"/>
</dbReference>
<reference evidence="6 7" key="1">
    <citation type="journal article" date="2009" name="Genome Res.">
        <title>Comparative genomics of the fungal pathogens Candida dubliniensis and Candida albicans.</title>
        <authorList>
            <person name="Jackson A.P."/>
            <person name="Gamble J.A."/>
            <person name="Yeomans T."/>
            <person name="Moran G.P."/>
            <person name="Saunders D."/>
            <person name="Harris D."/>
            <person name="Aslett M."/>
            <person name="Barrell J.F."/>
            <person name="Butler G."/>
            <person name="Citiulo F."/>
            <person name="Coleman D.C."/>
            <person name="de Groot P.W.J."/>
            <person name="Goodwin T.J."/>
            <person name="Quail M.A."/>
            <person name="McQuillan J."/>
            <person name="Munro C.A."/>
            <person name="Pain A."/>
            <person name="Poulter R.T."/>
            <person name="Rajandream M.A."/>
            <person name="Renauld H."/>
            <person name="Spiering M.J."/>
            <person name="Tivey A."/>
            <person name="Gow N.A.R."/>
            <person name="Barrell B."/>
            <person name="Sullivan D.J."/>
            <person name="Berriman M."/>
        </authorList>
    </citation>
    <scope>NUCLEOTIDE SEQUENCE [LARGE SCALE GENOMIC DNA]</scope>
    <source>
        <strain evidence="7">CD36 / ATCC MYA-646 / CBS 7987 / NCPF 3949 / NRRL Y-17841</strain>
    </source>
</reference>
<dbReference type="InterPro" id="IPR050687">
    <property type="entry name" value="Dynein_IC"/>
</dbReference>
<dbReference type="PANTHER" id="PTHR12442">
    <property type="entry name" value="DYNEIN INTERMEDIATE CHAIN"/>
    <property type="match status" value="1"/>
</dbReference>
<evidence type="ECO:0000313" key="7">
    <source>
        <dbReference type="Proteomes" id="UP000002605"/>
    </source>
</evidence>
<evidence type="ECO:0000256" key="2">
    <source>
        <dbReference type="ARBA" id="ARBA00022574"/>
    </source>
</evidence>
<keyword evidence="1" id="KW-0963">Cytoplasm</keyword>
<dbReference type="GeneID" id="8050235"/>
<dbReference type="RefSeq" id="XP_002422510.1">
    <property type="nucleotide sequence ID" value="XM_002422465.1"/>
</dbReference>
<dbReference type="HOGENOM" id="CLU_035475_0_0_1"/>
<dbReference type="KEGG" id="cdu:CD36_35360"/>
<dbReference type="Gene3D" id="2.130.10.10">
    <property type="entry name" value="YVTN repeat-like/Quinoprotein amine dehydrogenase"/>
    <property type="match status" value="1"/>
</dbReference>
<evidence type="ECO:0000256" key="3">
    <source>
        <dbReference type="ARBA" id="ARBA00022737"/>
    </source>
</evidence>
<dbReference type="Proteomes" id="UP000002605">
    <property type="component" value="Chromosome R"/>
</dbReference>
<dbReference type="GO" id="GO:0010970">
    <property type="term" value="P:transport along microtubule"/>
    <property type="evidence" value="ECO:0007669"/>
    <property type="project" value="TreeGrafter"/>
</dbReference>
<dbReference type="eggNOG" id="KOG1587">
    <property type="taxonomic scope" value="Eukaryota"/>
</dbReference>
<name>B9WN51_CANDC</name>
<dbReference type="GO" id="GO:0045503">
    <property type="term" value="F:dynein light chain binding"/>
    <property type="evidence" value="ECO:0007669"/>
    <property type="project" value="TreeGrafter"/>
</dbReference>
<dbReference type="GO" id="GO:0045504">
    <property type="term" value="F:dynein heavy chain binding"/>
    <property type="evidence" value="ECO:0007669"/>
    <property type="project" value="TreeGrafter"/>
</dbReference>
<dbReference type="GO" id="GO:0005868">
    <property type="term" value="C:cytoplasmic dynein complex"/>
    <property type="evidence" value="ECO:0007669"/>
    <property type="project" value="TreeGrafter"/>
</dbReference>
<dbReference type="PANTHER" id="PTHR12442:SF22">
    <property type="entry name" value="CYTOPLASMIC DYNEIN 1 INTERMEDIATE CHAIN-RELATED"/>
    <property type="match status" value="1"/>
</dbReference>
<evidence type="ECO:0000256" key="1">
    <source>
        <dbReference type="ARBA" id="ARBA00022490"/>
    </source>
</evidence>
<keyword evidence="3" id="KW-0677">Repeat</keyword>
<dbReference type="InterPro" id="IPR015943">
    <property type="entry name" value="WD40/YVTN_repeat-like_dom_sf"/>
</dbReference>
<feature type="compositionally biased region" description="Basic and acidic residues" evidence="4">
    <location>
        <begin position="1"/>
        <end position="24"/>
    </location>
</feature>
<dbReference type="CGD" id="CAL0000162736">
    <property type="gene designation" value="Cd36_35360"/>
</dbReference>
<feature type="region of interest" description="Disordered" evidence="4">
    <location>
        <begin position="1"/>
        <end position="44"/>
    </location>
</feature>
<organism evidence="6 7">
    <name type="scientific">Candida dubliniensis (strain CD36 / ATCC MYA-646 / CBS 7987 / NCPF 3949 / NRRL Y-17841)</name>
    <name type="common">Yeast</name>
    <dbReference type="NCBI Taxonomy" id="573826"/>
    <lineage>
        <taxon>Eukaryota</taxon>
        <taxon>Fungi</taxon>
        <taxon>Dikarya</taxon>
        <taxon>Ascomycota</taxon>
        <taxon>Saccharomycotina</taxon>
        <taxon>Pichiomycetes</taxon>
        <taxon>Debaryomycetaceae</taxon>
        <taxon>Candida/Lodderomyces clade</taxon>
        <taxon>Candida</taxon>
    </lineage>
</organism>
<protein>
    <submittedName>
        <fullName evidence="6">Uncharacterized protein</fullName>
    </submittedName>
</protein>
<accession>B9WN51</accession>
<keyword evidence="2" id="KW-0853">WD repeat</keyword>
<proteinExistence type="predicted"/>
<dbReference type="InterPro" id="IPR036322">
    <property type="entry name" value="WD40_repeat_dom_sf"/>
</dbReference>
<sequence length="496" mass="56031">MSISHSDRQQLLEHKRQRLQELKQRRLLQQQSRSPTPEESQPLLFKKRVDAATQTQHHEISSEEAKPIKQVTKKEIEKYDKSVQTVTPTQAETVPLTVPVENTINLLDKQAVSGNNLCGSFTNSIKSMNKVEVTNTVQLDQSETDDSDEDLFSGFNTVAKHYFDSSIRCVDVLSKSLALVFADNEGVVYDFQSARLFPEFYLESITGIEILQFDKYNNRRLIGGLSNGVVCIWELENSSMSLMPVLSTPLYTPANSTSAILHLDKIVYLTQFLLDGNPCILSLSRDGVVNVWSSNLLVEPKLSFRIFGSKRKARGQQIMHGLYLGPDEIVGTNFILDLVVATNNGKIYKGNGELIHEDCPSIISSLIQLDDFIVSCHPEWNFKIWKEQVQPFQIIPTSHIIHKMIPRPHRKSQMVTVGYPNTVNGRQVVEMWDLSKKLYSPISTIMTSEDKIDTIAFNETGDTFIVVVDGNMTIYSVDDSKFPEFDKDDSGFDKGI</sequence>
<evidence type="ECO:0000313" key="5">
    <source>
        <dbReference type="CGD" id="CAL0000162736"/>
    </source>
</evidence>
<gene>
    <name evidence="5" type="ordered locus">Cd36_35360</name>
    <name evidence="6" type="ORF">CD36_35360</name>
</gene>
<dbReference type="EMBL" id="FM992695">
    <property type="protein sequence ID" value="CAX40518.1"/>
    <property type="molecule type" value="Genomic_DNA"/>
</dbReference>
<dbReference type="AlphaFoldDB" id="B9WN51"/>